<evidence type="ECO:0000313" key="6">
    <source>
        <dbReference type="EMBL" id="KAG4424674.1"/>
    </source>
</evidence>
<feature type="transmembrane region" description="Helical" evidence="5">
    <location>
        <begin position="66"/>
        <end position="90"/>
    </location>
</feature>
<dbReference type="EMBL" id="JAFJYH010000018">
    <property type="protein sequence ID" value="KAG4424674.1"/>
    <property type="molecule type" value="Genomic_DNA"/>
</dbReference>
<accession>A0A8H8BUZ8</accession>
<dbReference type="AlphaFoldDB" id="A0A8H8BUZ8"/>
<keyword evidence="4 5" id="KW-0472">Membrane</keyword>
<proteinExistence type="predicted"/>
<feature type="transmembrane region" description="Helical" evidence="5">
    <location>
        <begin position="170"/>
        <end position="195"/>
    </location>
</feature>
<feature type="transmembrane region" description="Helical" evidence="5">
    <location>
        <begin position="207"/>
        <end position="226"/>
    </location>
</feature>
<comment type="caution">
    <text evidence="6">The sequence shown here is derived from an EMBL/GenBank/DDBJ whole genome shotgun (WGS) entry which is preliminary data.</text>
</comment>
<dbReference type="PANTHER" id="PTHR23507:SF1">
    <property type="entry name" value="FI18259P1-RELATED"/>
    <property type="match status" value="1"/>
</dbReference>
<dbReference type="Proteomes" id="UP000664132">
    <property type="component" value="Unassembled WGS sequence"/>
</dbReference>
<dbReference type="PANTHER" id="PTHR23507">
    <property type="entry name" value="ZGC:174356"/>
    <property type="match status" value="1"/>
</dbReference>
<dbReference type="GO" id="GO:0016020">
    <property type="term" value="C:membrane"/>
    <property type="evidence" value="ECO:0007669"/>
    <property type="project" value="UniProtKB-SubCell"/>
</dbReference>
<evidence type="ECO:0000256" key="5">
    <source>
        <dbReference type="SAM" id="Phobius"/>
    </source>
</evidence>
<gene>
    <name evidence="6" type="ORF">IFR04_002207</name>
</gene>
<evidence type="ECO:0000256" key="2">
    <source>
        <dbReference type="ARBA" id="ARBA00022692"/>
    </source>
</evidence>
<reference evidence="6" key="1">
    <citation type="submission" date="2021-02" db="EMBL/GenBank/DDBJ databases">
        <title>Genome sequence Cadophora malorum strain M34.</title>
        <authorList>
            <person name="Stefanovic E."/>
            <person name="Vu D."/>
            <person name="Scully C."/>
            <person name="Dijksterhuis J."/>
            <person name="Roader J."/>
            <person name="Houbraken J."/>
        </authorList>
    </citation>
    <scope>NUCLEOTIDE SEQUENCE</scope>
    <source>
        <strain evidence="6">M34</strain>
    </source>
</reference>
<keyword evidence="3 5" id="KW-1133">Transmembrane helix</keyword>
<evidence type="ECO:0000256" key="4">
    <source>
        <dbReference type="ARBA" id="ARBA00023136"/>
    </source>
</evidence>
<feature type="transmembrane region" description="Helical" evidence="5">
    <location>
        <begin position="40"/>
        <end position="60"/>
    </location>
</feature>
<dbReference type="GO" id="GO:0022857">
    <property type="term" value="F:transmembrane transporter activity"/>
    <property type="evidence" value="ECO:0007669"/>
    <property type="project" value="TreeGrafter"/>
</dbReference>
<evidence type="ECO:0000313" key="7">
    <source>
        <dbReference type="Proteomes" id="UP000664132"/>
    </source>
</evidence>
<keyword evidence="2 5" id="KW-0812">Transmembrane</keyword>
<name>A0A8H8BUZ8_9HELO</name>
<evidence type="ECO:0000256" key="3">
    <source>
        <dbReference type="ARBA" id="ARBA00022989"/>
    </source>
</evidence>
<organism evidence="6 7">
    <name type="scientific">Cadophora malorum</name>
    <dbReference type="NCBI Taxonomy" id="108018"/>
    <lineage>
        <taxon>Eukaryota</taxon>
        <taxon>Fungi</taxon>
        <taxon>Dikarya</taxon>
        <taxon>Ascomycota</taxon>
        <taxon>Pezizomycotina</taxon>
        <taxon>Leotiomycetes</taxon>
        <taxon>Helotiales</taxon>
        <taxon>Ploettnerulaceae</taxon>
        <taxon>Cadophora</taxon>
    </lineage>
</organism>
<comment type="subcellular location">
    <subcellularLocation>
        <location evidence="1">Membrane</location>
        <topology evidence="1">Multi-pass membrane protein</topology>
    </subcellularLocation>
</comment>
<keyword evidence="7" id="KW-1185">Reference proteome</keyword>
<protein>
    <submittedName>
        <fullName evidence="6">Uncharacterized protein</fullName>
    </submittedName>
</protein>
<sequence length="238" mass="25778">MDIKDGPIFWTIMTTLQTKAKHSICSCREMLASSSLSRTTLFTFLLLTCGANIRVVFVQWPSVTYGWILAEVQAIISYEAVISSILFLILPTISHKILKPRLGGSVSEVDLFVTKFSAVAHVVGILCIGFAPTKASYVVGVTVWRLGHGLLDALRSYVTGLLENKEDIEQLYLGIGMVETLGAMIATAAWSGLFAKVLGQGYLLSRLPFMASSMILLGCCACIWMLGKSGSRKSKGTG</sequence>
<dbReference type="OrthoDB" id="10029326at2759"/>
<evidence type="ECO:0000256" key="1">
    <source>
        <dbReference type="ARBA" id="ARBA00004141"/>
    </source>
</evidence>